<evidence type="ECO:0000313" key="3">
    <source>
        <dbReference type="Proteomes" id="UP001430953"/>
    </source>
</evidence>
<name>A0AAW2F920_9HYME</name>
<proteinExistence type="predicted"/>
<feature type="compositionally biased region" description="Polar residues" evidence="1">
    <location>
        <begin position="18"/>
        <end position="31"/>
    </location>
</feature>
<feature type="compositionally biased region" description="Polar residues" evidence="1">
    <location>
        <begin position="1"/>
        <end position="10"/>
    </location>
</feature>
<feature type="region of interest" description="Disordered" evidence="1">
    <location>
        <begin position="1"/>
        <end position="31"/>
    </location>
</feature>
<protein>
    <submittedName>
        <fullName evidence="2">Uncharacterized protein</fullName>
    </submittedName>
</protein>
<sequence>MNLTRQQPTENLRPVPSGPSTHHNLANSTPSRLLTNTITYTTPDITQTAPCCKFIPTVSQSNNRSLIYPSFEIDLHLFPSNSKPPSKSENYHPFTDLDFLTSISRQPTVVSHPKKTPLPTFPITIH</sequence>
<reference evidence="2 3" key="1">
    <citation type="submission" date="2023-03" db="EMBL/GenBank/DDBJ databases">
        <title>High recombination rates correlate with genetic variation in Cardiocondyla obscurior ants.</title>
        <authorList>
            <person name="Errbii M."/>
        </authorList>
    </citation>
    <scope>NUCLEOTIDE SEQUENCE [LARGE SCALE GENOMIC DNA]</scope>
    <source>
        <strain evidence="2">Alpha-2009</strain>
        <tissue evidence="2">Whole body</tissue>
    </source>
</reference>
<keyword evidence="3" id="KW-1185">Reference proteome</keyword>
<organism evidence="2 3">
    <name type="scientific">Cardiocondyla obscurior</name>
    <dbReference type="NCBI Taxonomy" id="286306"/>
    <lineage>
        <taxon>Eukaryota</taxon>
        <taxon>Metazoa</taxon>
        <taxon>Ecdysozoa</taxon>
        <taxon>Arthropoda</taxon>
        <taxon>Hexapoda</taxon>
        <taxon>Insecta</taxon>
        <taxon>Pterygota</taxon>
        <taxon>Neoptera</taxon>
        <taxon>Endopterygota</taxon>
        <taxon>Hymenoptera</taxon>
        <taxon>Apocrita</taxon>
        <taxon>Aculeata</taxon>
        <taxon>Formicoidea</taxon>
        <taxon>Formicidae</taxon>
        <taxon>Myrmicinae</taxon>
        <taxon>Cardiocondyla</taxon>
    </lineage>
</organism>
<dbReference type="AlphaFoldDB" id="A0AAW2F920"/>
<dbReference type="EMBL" id="JADYXP020000014">
    <property type="protein sequence ID" value="KAL0110692.1"/>
    <property type="molecule type" value="Genomic_DNA"/>
</dbReference>
<accession>A0AAW2F920</accession>
<evidence type="ECO:0000313" key="2">
    <source>
        <dbReference type="EMBL" id="KAL0110692.1"/>
    </source>
</evidence>
<comment type="caution">
    <text evidence="2">The sequence shown here is derived from an EMBL/GenBank/DDBJ whole genome shotgun (WGS) entry which is preliminary data.</text>
</comment>
<dbReference type="Proteomes" id="UP001430953">
    <property type="component" value="Unassembled WGS sequence"/>
</dbReference>
<gene>
    <name evidence="2" type="ORF">PUN28_013956</name>
</gene>
<evidence type="ECO:0000256" key="1">
    <source>
        <dbReference type="SAM" id="MobiDB-lite"/>
    </source>
</evidence>